<dbReference type="InterPro" id="IPR005571">
    <property type="entry name" value="RNA_pol_Rpb5_N"/>
</dbReference>
<keyword evidence="8" id="KW-1185">Reference proteome</keyword>
<dbReference type="SUPFAM" id="SSF53036">
    <property type="entry name" value="Eukaryotic RPB5 N-terminal domain"/>
    <property type="match status" value="1"/>
</dbReference>
<evidence type="ECO:0000313" key="7">
    <source>
        <dbReference type="EMBL" id="OEH77243.1"/>
    </source>
</evidence>
<evidence type="ECO:0000256" key="2">
    <source>
        <dbReference type="ARBA" id="ARBA00023163"/>
    </source>
</evidence>
<dbReference type="SUPFAM" id="SSF55287">
    <property type="entry name" value="RPB5-like RNA polymerase subunit"/>
    <property type="match status" value="1"/>
</dbReference>
<dbReference type="InterPro" id="IPR000783">
    <property type="entry name" value="RNA_pol_subH/Rpb5_C"/>
</dbReference>
<dbReference type="GO" id="GO:0003899">
    <property type="term" value="F:DNA-directed RNA polymerase activity"/>
    <property type="evidence" value="ECO:0007669"/>
    <property type="project" value="InterPro"/>
</dbReference>
<dbReference type="GO" id="GO:0042797">
    <property type="term" value="P:tRNA transcription by RNA polymerase III"/>
    <property type="evidence" value="ECO:0007669"/>
    <property type="project" value="TreeGrafter"/>
</dbReference>
<feature type="domain" description="RNA polymerase subunit H/Rpb5 C-terminal" evidence="5">
    <location>
        <begin position="132"/>
        <end position="204"/>
    </location>
</feature>
<dbReference type="EMBL" id="JROU02001160">
    <property type="protein sequence ID" value="OEH77243.1"/>
    <property type="molecule type" value="Genomic_DNA"/>
</dbReference>
<name>A0A1D3D1C7_9EIME</name>
<dbReference type="GO" id="GO:0005665">
    <property type="term" value="C:RNA polymerase II, core complex"/>
    <property type="evidence" value="ECO:0007669"/>
    <property type="project" value="TreeGrafter"/>
</dbReference>
<organism evidence="7 8">
    <name type="scientific">Cyclospora cayetanensis</name>
    <dbReference type="NCBI Taxonomy" id="88456"/>
    <lineage>
        <taxon>Eukaryota</taxon>
        <taxon>Sar</taxon>
        <taxon>Alveolata</taxon>
        <taxon>Apicomplexa</taxon>
        <taxon>Conoidasida</taxon>
        <taxon>Coccidia</taxon>
        <taxon>Eucoccidiorida</taxon>
        <taxon>Eimeriorina</taxon>
        <taxon>Eimeriidae</taxon>
        <taxon>Cyclospora</taxon>
    </lineage>
</organism>
<dbReference type="PANTHER" id="PTHR10535:SF0">
    <property type="entry name" value="DNA-DIRECTED RNA POLYMERASES I, II, AND III SUBUNIT RPABC1"/>
    <property type="match status" value="1"/>
</dbReference>
<keyword evidence="3" id="KW-0539">Nucleus</keyword>
<protein>
    <submittedName>
        <fullName evidence="7">DNA-directed RNA polymerase II rpb5</fullName>
    </submittedName>
</protein>
<keyword evidence="2" id="KW-0804">Transcription</keyword>
<dbReference type="InterPro" id="IPR035913">
    <property type="entry name" value="RPB5-like_sf"/>
</dbReference>
<comment type="caution">
    <text evidence="7">The sequence shown here is derived from an EMBL/GenBank/DDBJ whole genome shotgun (WGS) entry which is preliminary data.</text>
</comment>
<comment type="similarity">
    <text evidence="4">Belongs to the archaeal Rpo5/eukaryotic RPB5 RNA polymerase subunit family.</text>
</comment>
<evidence type="ECO:0000256" key="3">
    <source>
        <dbReference type="ARBA" id="ARBA00023242"/>
    </source>
</evidence>
<dbReference type="GO" id="GO:0003677">
    <property type="term" value="F:DNA binding"/>
    <property type="evidence" value="ECO:0007669"/>
    <property type="project" value="InterPro"/>
</dbReference>
<dbReference type="Proteomes" id="UP000095192">
    <property type="component" value="Unassembled WGS sequence"/>
</dbReference>
<feature type="domain" description="RNA polymerase Rpb5 N-terminal" evidence="6">
    <location>
        <begin position="3"/>
        <end position="89"/>
    </location>
</feature>
<dbReference type="InterPro" id="IPR014381">
    <property type="entry name" value="Arch_Rpo5/euc_Rpb5"/>
</dbReference>
<dbReference type="InterPro" id="IPR036710">
    <property type="entry name" value="RNA_pol_Rpb5_N_sf"/>
</dbReference>
<evidence type="ECO:0000259" key="5">
    <source>
        <dbReference type="Pfam" id="PF01191"/>
    </source>
</evidence>
<dbReference type="Pfam" id="PF03871">
    <property type="entry name" value="RNA_pol_Rpb5_N"/>
    <property type="match status" value="1"/>
</dbReference>
<dbReference type="FunFam" id="3.90.940.20:FF:000001">
    <property type="entry name" value="DNA-directed RNA polymerases I, II, and III subunit RPABC1"/>
    <property type="match status" value="1"/>
</dbReference>
<sequence>MESSIRRLFRARRTCCEILEDRGYLLPPQEKTEAFNEFVQRFNDNEQSRSRMLLIASHKVDPEAKVIVYFADEIKKTGVKPIRELTERMEERNIHRAILVTQNVLTAFAKDAIAEAAPRHIIEHFMESELLVNITKHELVPKHVPLSPEDKQQLLQRYRVKEVQLPRIQVADPISRYFGLSRGQVVKIIRPSETAGRYVTYRLVQRSRDCCSTRRRLARQWALVVGPTFGEEVLQQCNYSTMFSRWVKNQAVAGRRGSLR</sequence>
<dbReference type="AlphaFoldDB" id="A0A1D3D1C7"/>
<dbReference type="FunCoup" id="A0A1D3D1C7">
    <property type="interactions" value="454"/>
</dbReference>
<dbReference type="GO" id="GO:0006362">
    <property type="term" value="P:transcription elongation by RNA polymerase I"/>
    <property type="evidence" value="ECO:0007669"/>
    <property type="project" value="TreeGrafter"/>
</dbReference>
<dbReference type="HAMAP" id="MF_00025">
    <property type="entry name" value="RNApol_Rpo5_RPB5"/>
    <property type="match status" value="1"/>
</dbReference>
<evidence type="ECO:0000256" key="4">
    <source>
        <dbReference type="ARBA" id="ARBA00025765"/>
    </source>
</evidence>
<proteinExistence type="inferred from homology"/>
<evidence type="ECO:0000259" key="6">
    <source>
        <dbReference type="Pfam" id="PF03871"/>
    </source>
</evidence>
<dbReference type="GO" id="GO:0005666">
    <property type="term" value="C:RNA polymerase III complex"/>
    <property type="evidence" value="ECO:0007669"/>
    <property type="project" value="TreeGrafter"/>
</dbReference>
<dbReference type="Pfam" id="PF01191">
    <property type="entry name" value="RNA_pol_Rpb5_C"/>
    <property type="match status" value="1"/>
</dbReference>
<keyword evidence="7" id="KW-0240">DNA-directed RNA polymerase</keyword>
<reference evidence="7 8" key="1">
    <citation type="journal article" date="2016" name="BMC Genomics">
        <title>Comparative genomics reveals Cyclospora cayetanensis possesses coccidia-like metabolism and invasion components but unique surface antigens.</title>
        <authorList>
            <person name="Liu S."/>
            <person name="Wang L."/>
            <person name="Zheng H."/>
            <person name="Xu Z."/>
            <person name="Roellig D.M."/>
            <person name="Li N."/>
            <person name="Frace M.A."/>
            <person name="Tang K."/>
            <person name="Arrowood M.J."/>
            <person name="Moss D.M."/>
            <person name="Zhang L."/>
            <person name="Feng Y."/>
            <person name="Xiao L."/>
        </authorList>
    </citation>
    <scope>NUCLEOTIDE SEQUENCE [LARGE SCALE GENOMIC DNA]</scope>
    <source>
        <strain evidence="7 8">CHN_HEN01</strain>
    </source>
</reference>
<gene>
    <name evidence="7" type="ORF">cyc_01325</name>
</gene>
<dbReference type="GO" id="GO:0006366">
    <property type="term" value="P:transcription by RNA polymerase II"/>
    <property type="evidence" value="ECO:0007669"/>
    <property type="project" value="TreeGrafter"/>
</dbReference>
<dbReference type="NCBIfam" id="NF007129">
    <property type="entry name" value="PRK09570.1"/>
    <property type="match status" value="1"/>
</dbReference>
<evidence type="ECO:0000256" key="1">
    <source>
        <dbReference type="ARBA" id="ARBA00004123"/>
    </source>
</evidence>
<comment type="subcellular location">
    <subcellularLocation>
        <location evidence="1">Nucleus</location>
    </subcellularLocation>
</comment>
<dbReference type="FunFam" id="3.40.1340.10:FF:000001">
    <property type="entry name" value="DNA-directed RNA polymerases I, II, and III subunit RPABC1"/>
    <property type="match status" value="1"/>
</dbReference>
<evidence type="ECO:0000313" key="8">
    <source>
        <dbReference type="Proteomes" id="UP000095192"/>
    </source>
</evidence>
<dbReference type="PANTHER" id="PTHR10535">
    <property type="entry name" value="DNA-DIRECTED RNA POLYMERASES I, II, AND III SUBUNIT RPABC1"/>
    <property type="match status" value="1"/>
</dbReference>
<dbReference type="Gene3D" id="3.40.1340.10">
    <property type="entry name" value="RNA polymerase, Rpb5, N-terminal domain"/>
    <property type="match status" value="1"/>
</dbReference>
<dbReference type="GO" id="GO:0005736">
    <property type="term" value="C:RNA polymerase I complex"/>
    <property type="evidence" value="ECO:0007669"/>
    <property type="project" value="TreeGrafter"/>
</dbReference>
<dbReference type="VEuPathDB" id="ToxoDB:cyc_01325"/>
<accession>A0A1D3D1C7</accession>
<dbReference type="InParanoid" id="A0A1D3D1C7"/>
<dbReference type="VEuPathDB" id="ToxoDB:LOC34618348"/>
<dbReference type="Gene3D" id="3.90.940.20">
    <property type="entry name" value="RPB5-like RNA polymerase subunit"/>
    <property type="match status" value="1"/>
</dbReference>